<evidence type="ECO:0000313" key="1">
    <source>
        <dbReference type="Proteomes" id="UP000887565"/>
    </source>
</evidence>
<protein>
    <submittedName>
        <fullName evidence="2">Uncharacterized protein</fullName>
    </submittedName>
</protein>
<dbReference type="AlphaFoldDB" id="A0A915KPB8"/>
<name>A0A915KPB8_ROMCU</name>
<evidence type="ECO:0000313" key="2">
    <source>
        <dbReference type="WBParaSite" id="nRc.2.0.1.t40299-RA"/>
    </source>
</evidence>
<proteinExistence type="predicted"/>
<dbReference type="Proteomes" id="UP000887565">
    <property type="component" value="Unplaced"/>
</dbReference>
<keyword evidence="1" id="KW-1185">Reference proteome</keyword>
<accession>A0A915KPB8</accession>
<organism evidence="1 2">
    <name type="scientific">Romanomermis culicivorax</name>
    <name type="common">Nematode worm</name>
    <dbReference type="NCBI Taxonomy" id="13658"/>
    <lineage>
        <taxon>Eukaryota</taxon>
        <taxon>Metazoa</taxon>
        <taxon>Ecdysozoa</taxon>
        <taxon>Nematoda</taxon>
        <taxon>Enoplea</taxon>
        <taxon>Dorylaimia</taxon>
        <taxon>Mermithida</taxon>
        <taxon>Mermithoidea</taxon>
        <taxon>Mermithidae</taxon>
        <taxon>Romanomermis</taxon>
    </lineage>
</organism>
<reference evidence="2" key="1">
    <citation type="submission" date="2022-11" db="UniProtKB">
        <authorList>
            <consortium name="WormBaseParasite"/>
        </authorList>
    </citation>
    <scope>IDENTIFICATION</scope>
</reference>
<dbReference type="WBParaSite" id="nRc.2.0.1.t40299-RA">
    <property type="protein sequence ID" value="nRc.2.0.1.t40299-RA"/>
    <property type="gene ID" value="nRc.2.0.1.g40299"/>
</dbReference>
<sequence>MREDDNPLSKHHYISFALTNGLTYIIDTTILMEKEWNSIYVILNSSMLLTGYSVLEDLVSIYNVCGAGHDNKDKDKSVVLQEYLWKTKGPHFDLDCFALMMKKHQCKPLWWKVDLLVDRQRGIVRKMAAIFSTPTKTEKCDDNY</sequence>